<sequence>MKHFLFSILFAGFVAANPLSLFAQAKYQYKIDLTKATDHTLQVELLTPEINHPSIEYFFPAIVPGTYSISDYGRFVHNLKAFDKTGKELTVEHKNVNSWKIDHAQQLYKITYVVEDTWHTKISENAIYPMGGTNIELNKQYVINTPGFFGYFDKLEKLPFDVEFQKPAGFYGSTALTPSISTKTTDLFQLKNVHELYDSPIMYCKPDTVSVNLGRTQVLVSVYSPDKRVEAAILAKTMGNLLTATQTYLGGKLPVKKYAFLYSFNDEVNPKEVMGALEHSYSSFYAFPQINEAKVKSMVVDMSAHEFFHIITPLAISSKEIREFNYQQPILSKHLWLYEGSTEYDAHHVQVKAGITTVSKFFKELTSKIIKSKKEFKDTLAFTVMSKEVATTYADQYPNVYLKGALINACLDIYLLHLSKGRYGLMELKHDLGIKFGGGKYFEDDQLFDEIAALSFPEIKDFLNKYVAGKAPIPYTEFFAMAGVSYHDYFKREVNSIGNISITSLGGSKVNIVNASKMDAFGKLMQYKLMDELVQINNIDVNTDNYMEVIETVKRKIKQGDTLTVVVKRKNDSGEMKEVKLSAPVSSLREIEEERYKMLLMEENELTPSQHLVRDSWLKSNCY</sequence>
<dbReference type="Pfam" id="PF05299">
    <property type="entry name" value="Peptidase_M61"/>
    <property type="match status" value="1"/>
</dbReference>
<keyword evidence="5" id="KW-1185">Reference proteome</keyword>
<dbReference type="AlphaFoldDB" id="A0A1W2ANT9"/>
<evidence type="ECO:0000256" key="1">
    <source>
        <dbReference type="SAM" id="SignalP"/>
    </source>
</evidence>
<evidence type="ECO:0000259" key="3">
    <source>
        <dbReference type="Pfam" id="PF17899"/>
    </source>
</evidence>
<dbReference type="GO" id="GO:0006508">
    <property type="term" value="P:proteolysis"/>
    <property type="evidence" value="ECO:0007669"/>
    <property type="project" value="UniProtKB-KW"/>
</dbReference>
<dbReference type="GO" id="GO:0008237">
    <property type="term" value="F:metallopeptidase activity"/>
    <property type="evidence" value="ECO:0007669"/>
    <property type="project" value="UniProtKB-KW"/>
</dbReference>
<dbReference type="Gene3D" id="2.60.40.3650">
    <property type="match status" value="1"/>
</dbReference>
<dbReference type="Proteomes" id="UP000192678">
    <property type="component" value="Unassembled WGS sequence"/>
</dbReference>
<organism evidence="4 5">
    <name type="scientific">Pedobacter nyackensis</name>
    <dbReference type="NCBI Taxonomy" id="475255"/>
    <lineage>
        <taxon>Bacteria</taxon>
        <taxon>Pseudomonadati</taxon>
        <taxon>Bacteroidota</taxon>
        <taxon>Sphingobacteriia</taxon>
        <taxon>Sphingobacteriales</taxon>
        <taxon>Sphingobacteriaceae</taxon>
        <taxon>Pedobacter</taxon>
    </lineage>
</organism>
<feature type="domain" description="Peptidase M61 catalytic" evidence="2">
    <location>
        <begin position="300"/>
        <end position="406"/>
    </location>
</feature>
<dbReference type="RefSeq" id="WP_084287339.1">
    <property type="nucleotide sequence ID" value="NZ_FWYB01000001.1"/>
</dbReference>
<reference evidence="4 5" key="1">
    <citation type="submission" date="2017-04" db="EMBL/GenBank/DDBJ databases">
        <authorList>
            <person name="Afonso C.L."/>
            <person name="Miller P.J."/>
            <person name="Scott M.A."/>
            <person name="Spackman E."/>
            <person name="Goraichik I."/>
            <person name="Dimitrov K.M."/>
            <person name="Suarez D.L."/>
            <person name="Swayne D.E."/>
        </authorList>
    </citation>
    <scope>NUCLEOTIDE SEQUENCE [LARGE SCALE GENOMIC DNA]</scope>
    <source>
        <strain evidence="4 5">DSM 19625</strain>
    </source>
</reference>
<keyword evidence="4" id="KW-0645">Protease</keyword>
<dbReference type="Gene3D" id="1.10.390.10">
    <property type="entry name" value="Neutral Protease Domain 2"/>
    <property type="match status" value="1"/>
</dbReference>
<dbReference type="Pfam" id="PF17899">
    <property type="entry name" value="Peptidase_M61_N"/>
    <property type="match status" value="1"/>
</dbReference>
<dbReference type="EMBL" id="FWYB01000001">
    <property type="protein sequence ID" value="SMC62399.1"/>
    <property type="molecule type" value="Genomic_DNA"/>
</dbReference>
<keyword evidence="4" id="KW-0482">Metalloprotease</keyword>
<dbReference type="STRING" id="475255.SAMN04488101_101796"/>
<dbReference type="InterPro" id="IPR007963">
    <property type="entry name" value="Peptidase_M61_catalytic"/>
</dbReference>
<feature type="domain" description="Peptidase M61 N-terminal" evidence="3">
    <location>
        <begin position="28"/>
        <end position="204"/>
    </location>
</feature>
<proteinExistence type="predicted"/>
<evidence type="ECO:0000313" key="4">
    <source>
        <dbReference type="EMBL" id="SMC62399.1"/>
    </source>
</evidence>
<feature type="chain" id="PRO_5013094213" evidence="1">
    <location>
        <begin position="24"/>
        <end position="623"/>
    </location>
</feature>
<gene>
    <name evidence="4" type="ORF">SAMN04488101_101796</name>
</gene>
<dbReference type="InterPro" id="IPR027268">
    <property type="entry name" value="Peptidase_M4/M1_CTD_sf"/>
</dbReference>
<evidence type="ECO:0000259" key="2">
    <source>
        <dbReference type="Pfam" id="PF05299"/>
    </source>
</evidence>
<keyword evidence="4" id="KW-0378">Hydrolase</keyword>
<feature type="signal peptide" evidence="1">
    <location>
        <begin position="1"/>
        <end position="23"/>
    </location>
</feature>
<keyword evidence="1" id="KW-0732">Signal</keyword>
<dbReference type="InterPro" id="IPR040756">
    <property type="entry name" value="Peptidase_M61_N"/>
</dbReference>
<evidence type="ECO:0000313" key="5">
    <source>
        <dbReference type="Proteomes" id="UP000192678"/>
    </source>
</evidence>
<name>A0A1W2ANT9_9SPHI</name>
<protein>
    <submittedName>
        <fullName evidence="4">Predicted metalloprotease, contains C-terminal PDZ domain</fullName>
    </submittedName>
</protein>
<dbReference type="OrthoDB" id="9778516at2"/>
<accession>A0A1W2ANT9</accession>